<reference evidence="7" key="1">
    <citation type="journal article" date="2021" name="bioRxiv">
        <title>Unraveling nitrogen, sulfur and carbon metabolic pathways and microbial community transcriptional responses to substrate deprivation and toxicity stresses in a bioreactor mimicking anoxic brackish coastal sediment conditions.</title>
        <authorList>
            <person name="Martins P.D."/>
            <person name="Echeveste M.J."/>
            <person name="Arshad A."/>
            <person name="Kurth J."/>
            <person name="Ouboter H."/>
            <person name="Jetten M.S.M."/>
            <person name="Welte C.U."/>
        </authorList>
    </citation>
    <scope>NUCLEOTIDE SEQUENCE</scope>
    <source>
        <strain evidence="7">MAG_39</strain>
    </source>
</reference>
<feature type="domain" description="RapZ C-terminal" evidence="6">
    <location>
        <begin position="171"/>
        <end position="291"/>
    </location>
</feature>
<protein>
    <submittedName>
        <fullName evidence="7">RNase adapter RapZ</fullName>
    </submittedName>
</protein>
<evidence type="ECO:0000313" key="8">
    <source>
        <dbReference type="Proteomes" id="UP000705867"/>
    </source>
</evidence>
<keyword evidence="3 4" id="KW-0342">GTP-binding</keyword>
<sequence>MMEVSPIKVVIVSGLSGAGKTVALRALEDIGYFCIDNLPVTLIEPFLSTISSGENIKRIGIGVDIREKEFLSDVYRILSALKDRYRIEILFLEAEREVMVRRYKETRRPHPILSLHGDMGMEAAIEAERGLLSGIRNAADKIIDTSNYTPHQLRHLVISTHGAPGADQRLSVSLISFGFKYGVPQDIDLLFDVRFLPNPYFIPELRPFRGIDGPVSDFVLKRGETKEFLTHIKALLDFLLPHYIREGRSYLVIGIGCTGGRHRSPALVEELSRHILLKHEMKPSTIHRDME</sequence>
<dbReference type="GO" id="GO:0005525">
    <property type="term" value="F:GTP binding"/>
    <property type="evidence" value="ECO:0007669"/>
    <property type="project" value="UniProtKB-UniRule"/>
</dbReference>
<dbReference type="InterPro" id="IPR027417">
    <property type="entry name" value="P-loop_NTPase"/>
</dbReference>
<evidence type="ECO:0000256" key="4">
    <source>
        <dbReference type="HAMAP-Rule" id="MF_00636"/>
    </source>
</evidence>
<dbReference type="PANTHER" id="PTHR30448">
    <property type="entry name" value="RNASE ADAPTER PROTEIN RAPZ"/>
    <property type="match status" value="1"/>
</dbReference>
<feature type="binding site" evidence="4">
    <location>
        <begin position="14"/>
        <end position="21"/>
    </location>
    <ligand>
        <name>ATP</name>
        <dbReference type="ChEBI" id="CHEBI:30616"/>
    </ligand>
</feature>
<name>A0A953LXA8_9BACT</name>
<dbReference type="AlphaFoldDB" id="A0A953LXA8"/>
<evidence type="ECO:0000313" key="7">
    <source>
        <dbReference type="EMBL" id="MBZ0156766.1"/>
    </source>
</evidence>
<dbReference type="InterPro" id="IPR053931">
    <property type="entry name" value="RapZ_C"/>
</dbReference>
<keyword evidence="1 4" id="KW-0547">Nucleotide-binding</keyword>
<dbReference type="NCBIfam" id="NF003828">
    <property type="entry name" value="PRK05416.1"/>
    <property type="match status" value="1"/>
</dbReference>
<feature type="binding site" evidence="4">
    <location>
        <begin position="64"/>
        <end position="67"/>
    </location>
    <ligand>
        <name>GTP</name>
        <dbReference type="ChEBI" id="CHEBI:37565"/>
    </ligand>
</feature>
<feature type="domain" description="RapZ-like N-terminal" evidence="5">
    <location>
        <begin position="7"/>
        <end position="157"/>
    </location>
</feature>
<gene>
    <name evidence="7" type="primary">rapZ</name>
    <name evidence="7" type="ORF">K8I29_11240</name>
</gene>
<dbReference type="Proteomes" id="UP000705867">
    <property type="component" value="Unassembled WGS sequence"/>
</dbReference>
<dbReference type="SUPFAM" id="SSF52540">
    <property type="entry name" value="P-loop containing nucleoside triphosphate hydrolases"/>
    <property type="match status" value="1"/>
</dbReference>
<dbReference type="EMBL" id="JAIOIV010000090">
    <property type="protein sequence ID" value="MBZ0156766.1"/>
    <property type="molecule type" value="Genomic_DNA"/>
</dbReference>
<keyword evidence="2 4" id="KW-0067">ATP-binding</keyword>
<evidence type="ECO:0000259" key="6">
    <source>
        <dbReference type="Pfam" id="PF22740"/>
    </source>
</evidence>
<comment type="caution">
    <text evidence="7">The sequence shown here is derived from an EMBL/GenBank/DDBJ whole genome shotgun (WGS) entry which is preliminary data.</text>
</comment>
<dbReference type="HAMAP" id="MF_00636">
    <property type="entry name" value="RapZ_like"/>
    <property type="match status" value="1"/>
</dbReference>
<dbReference type="GO" id="GO:0005524">
    <property type="term" value="F:ATP binding"/>
    <property type="evidence" value="ECO:0007669"/>
    <property type="project" value="UniProtKB-UniRule"/>
</dbReference>
<dbReference type="PANTHER" id="PTHR30448:SF0">
    <property type="entry name" value="RNASE ADAPTER PROTEIN RAPZ"/>
    <property type="match status" value="1"/>
</dbReference>
<evidence type="ECO:0000256" key="2">
    <source>
        <dbReference type="ARBA" id="ARBA00022840"/>
    </source>
</evidence>
<dbReference type="InterPro" id="IPR005337">
    <property type="entry name" value="RapZ-like"/>
</dbReference>
<evidence type="ECO:0000259" key="5">
    <source>
        <dbReference type="Pfam" id="PF03668"/>
    </source>
</evidence>
<evidence type="ECO:0000256" key="1">
    <source>
        <dbReference type="ARBA" id="ARBA00022741"/>
    </source>
</evidence>
<dbReference type="Pfam" id="PF03668">
    <property type="entry name" value="RapZ-like_N"/>
    <property type="match status" value="1"/>
</dbReference>
<reference evidence="7" key="2">
    <citation type="submission" date="2021-08" db="EMBL/GenBank/DDBJ databases">
        <authorList>
            <person name="Dalcin Martins P."/>
        </authorList>
    </citation>
    <scope>NUCLEOTIDE SEQUENCE</scope>
    <source>
        <strain evidence="7">MAG_39</strain>
    </source>
</reference>
<dbReference type="Pfam" id="PF22740">
    <property type="entry name" value="PapZ_C"/>
    <property type="match status" value="1"/>
</dbReference>
<proteinExistence type="inferred from homology"/>
<dbReference type="PIRSF" id="PIRSF005052">
    <property type="entry name" value="P-loopkin"/>
    <property type="match status" value="1"/>
</dbReference>
<organism evidence="7 8">
    <name type="scientific">Candidatus Nitrobium versatile</name>
    <dbReference type="NCBI Taxonomy" id="2884831"/>
    <lineage>
        <taxon>Bacteria</taxon>
        <taxon>Pseudomonadati</taxon>
        <taxon>Nitrospirota</taxon>
        <taxon>Nitrospiria</taxon>
        <taxon>Nitrospirales</taxon>
        <taxon>Nitrospiraceae</taxon>
        <taxon>Candidatus Nitrobium</taxon>
    </lineage>
</organism>
<accession>A0A953LXA8</accession>
<dbReference type="InterPro" id="IPR053930">
    <property type="entry name" value="RapZ-like_N"/>
</dbReference>
<evidence type="ECO:0000256" key="3">
    <source>
        <dbReference type="ARBA" id="ARBA00023134"/>
    </source>
</evidence>